<dbReference type="Pfam" id="PF02729">
    <property type="entry name" value="OTCace_N"/>
    <property type="match status" value="1"/>
</dbReference>
<proteinExistence type="inferred from homology"/>
<dbReference type="GeneID" id="113203376"/>
<dbReference type="OrthoDB" id="10252326at2759"/>
<dbReference type="Pfam" id="PF00185">
    <property type="entry name" value="OTCace"/>
    <property type="match status" value="1"/>
</dbReference>
<dbReference type="InterPro" id="IPR006132">
    <property type="entry name" value="Asp/Orn_carbamoyltranf_P-bd"/>
</dbReference>
<evidence type="ECO:0000313" key="6">
    <source>
        <dbReference type="Proteomes" id="UP000504606"/>
    </source>
</evidence>
<dbReference type="RefSeq" id="XP_026273810.1">
    <property type="nucleotide sequence ID" value="XM_026418025.2"/>
</dbReference>
<protein>
    <recommendedName>
        <fullName evidence="2">ornithine carbamoyltransferase</fullName>
        <ecNumber evidence="2">2.1.3.3</ecNumber>
    </recommendedName>
</protein>
<dbReference type="GO" id="GO:0016597">
    <property type="term" value="F:amino acid binding"/>
    <property type="evidence" value="ECO:0007669"/>
    <property type="project" value="InterPro"/>
</dbReference>
<dbReference type="InterPro" id="IPR036901">
    <property type="entry name" value="Asp/Orn_carbamoylTrfase_sf"/>
</dbReference>
<keyword evidence="3" id="KW-0808">Transferase</keyword>
<sequence length="330" mass="36566">MNQLGFSSRLVRQFSSGLRPSLVGRDIIDLRTIHENELKFLIWTALDVKGRVKAQTGSNILNRKQITLLMSAPEPFTQAVAGQAAFSIGGGLSTIIDKSIENLDQRSIDDLGRALSAASDVILVHSSNHSFISKLADGATVPTVAWRSEKFAILQALADTMTIQEHFNILSPLTLSWVGPPTALFNSYLHIMPKMKTNLRFCCNDPDSSCHTSPAMMEEGIKNAIKSKTNFHECLNAAEAVYRTDVIVTTGHDIPSLSLKKKDVDEASLEYLLLHDLPRGKSEISEELFRSKHSAIWKSRENVACVAMAVLITLTQDYNPFISEPKWEIE</sequence>
<dbReference type="GO" id="GO:0004585">
    <property type="term" value="F:ornithine carbamoyltransferase activity"/>
    <property type="evidence" value="ECO:0007669"/>
    <property type="project" value="UniProtKB-EC"/>
</dbReference>
<evidence type="ECO:0000313" key="7">
    <source>
        <dbReference type="RefSeq" id="XP_026273810.1"/>
    </source>
</evidence>
<dbReference type="Gene3D" id="3.40.50.1370">
    <property type="entry name" value="Aspartate/ornithine carbamoyltransferase"/>
    <property type="match status" value="2"/>
</dbReference>
<dbReference type="EC" id="2.1.3.3" evidence="2"/>
<evidence type="ECO:0000256" key="1">
    <source>
        <dbReference type="ARBA" id="ARBA00007805"/>
    </source>
</evidence>
<feature type="domain" description="Aspartate/ornithine carbamoyltransferase carbamoyl-P binding" evidence="5">
    <location>
        <begin position="25"/>
        <end position="165"/>
    </location>
</feature>
<evidence type="ECO:0000259" key="5">
    <source>
        <dbReference type="Pfam" id="PF02729"/>
    </source>
</evidence>
<name>A0A6J1S3Q3_FRAOC</name>
<organism evidence="6 7">
    <name type="scientific">Frankliniella occidentalis</name>
    <name type="common">Western flower thrips</name>
    <name type="synonym">Euthrips occidentalis</name>
    <dbReference type="NCBI Taxonomy" id="133901"/>
    <lineage>
        <taxon>Eukaryota</taxon>
        <taxon>Metazoa</taxon>
        <taxon>Ecdysozoa</taxon>
        <taxon>Arthropoda</taxon>
        <taxon>Hexapoda</taxon>
        <taxon>Insecta</taxon>
        <taxon>Pterygota</taxon>
        <taxon>Neoptera</taxon>
        <taxon>Paraneoptera</taxon>
        <taxon>Thysanoptera</taxon>
        <taxon>Terebrantia</taxon>
        <taxon>Thripoidea</taxon>
        <taxon>Thripidae</taxon>
        <taxon>Frankliniella</taxon>
    </lineage>
</organism>
<dbReference type="GO" id="GO:0019240">
    <property type="term" value="P:citrulline biosynthetic process"/>
    <property type="evidence" value="ECO:0007669"/>
    <property type="project" value="TreeGrafter"/>
</dbReference>
<evidence type="ECO:0000256" key="3">
    <source>
        <dbReference type="ARBA" id="ARBA00022679"/>
    </source>
</evidence>
<accession>A0A6J1S3Q3</accession>
<feature type="domain" description="Aspartate/ornithine carbamoyltransferase Asp/Orn-binding" evidence="4">
    <location>
        <begin position="173"/>
        <end position="313"/>
    </location>
</feature>
<evidence type="ECO:0000256" key="2">
    <source>
        <dbReference type="ARBA" id="ARBA00013007"/>
    </source>
</evidence>
<keyword evidence="6" id="KW-1185">Reference proteome</keyword>
<dbReference type="InterPro" id="IPR006131">
    <property type="entry name" value="Asp_carbamoyltransf_Asp/Orn-bd"/>
</dbReference>
<dbReference type="SUPFAM" id="SSF53671">
    <property type="entry name" value="Aspartate/ornithine carbamoyltransferase"/>
    <property type="match status" value="1"/>
</dbReference>
<dbReference type="GO" id="GO:0005739">
    <property type="term" value="C:mitochondrion"/>
    <property type="evidence" value="ECO:0007669"/>
    <property type="project" value="TreeGrafter"/>
</dbReference>
<reference evidence="7" key="1">
    <citation type="submission" date="2025-08" db="UniProtKB">
        <authorList>
            <consortium name="RefSeq"/>
        </authorList>
    </citation>
    <scope>IDENTIFICATION</scope>
    <source>
        <tissue evidence="7">Whole organism</tissue>
    </source>
</reference>
<dbReference type="PANTHER" id="PTHR45753">
    <property type="entry name" value="ORNITHINE CARBAMOYLTRANSFERASE, MITOCHONDRIAL"/>
    <property type="match status" value="1"/>
</dbReference>
<evidence type="ECO:0000259" key="4">
    <source>
        <dbReference type="Pfam" id="PF00185"/>
    </source>
</evidence>
<comment type="similarity">
    <text evidence="1">Belongs to the aspartate/ornithine carbamoyltransferase superfamily. OTCase family.</text>
</comment>
<dbReference type="PANTHER" id="PTHR45753:SF3">
    <property type="entry name" value="ORNITHINE TRANSCARBAMYLASE, MITOCHONDRIAL"/>
    <property type="match status" value="1"/>
</dbReference>
<dbReference type="KEGG" id="foc:113203376"/>
<dbReference type="AlphaFoldDB" id="A0A6J1S3Q3"/>
<gene>
    <name evidence="7" type="primary">LOC113203376</name>
</gene>
<dbReference type="GO" id="GO:0042450">
    <property type="term" value="P:L-arginine biosynthetic process via ornithine"/>
    <property type="evidence" value="ECO:0007669"/>
    <property type="project" value="TreeGrafter"/>
</dbReference>
<dbReference type="Proteomes" id="UP000504606">
    <property type="component" value="Unplaced"/>
</dbReference>